<accession>A0A5B7GDH7</accession>
<sequence length="147" mass="16463">MEYDGAWSATYRPDGFLLHPLFSSVLKYSRITPVLNKAPCTSKALITTSLHRLGRLCGLWCLPAADSRMWHVSITSDAPERQDGEPNSPLWSPNYTSKFPENSLNSPARSRLDLLTSAVPGQRCTTVLGSHPLIFPARYYFNIVSRH</sequence>
<evidence type="ECO:0000313" key="1">
    <source>
        <dbReference type="EMBL" id="MPC55629.1"/>
    </source>
</evidence>
<protein>
    <submittedName>
        <fullName evidence="1">Uncharacterized protein</fullName>
    </submittedName>
</protein>
<comment type="caution">
    <text evidence="1">The sequence shown here is derived from an EMBL/GenBank/DDBJ whole genome shotgun (WGS) entry which is preliminary data.</text>
</comment>
<name>A0A5B7GDH7_PORTR</name>
<keyword evidence="2" id="KW-1185">Reference proteome</keyword>
<reference evidence="1 2" key="1">
    <citation type="submission" date="2019-05" db="EMBL/GenBank/DDBJ databases">
        <title>Another draft genome of Portunus trituberculatus and its Hox gene families provides insights of decapod evolution.</title>
        <authorList>
            <person name="Jeong J.-H."/>
            <person name="Song I."/>
            <person name="Kim S."/>
            <person name="Choi T."/>
            <person name="Kim D."/>
            <person name="Ryu S."/>
            <person name="Kim W."/>
        </authorList>
    </citation>
    <scope>NUCLEOTIDE SEQUENCE [LARGE SCALE GENOMIC DNA]</scope>
    <source>
        <tissue evidence="1">Muscle</tissue>
    </source>
</reference>
<gene>
    <name evidence="1" type="ORF">E2C01_049571</name>
</gene>
<dbReference type="EMBL" id="VSRR010013331">
    <property type="protein sequence ID" value="MPC55629.1"/>
    <property type="molecule type" value="Genomic_DNA"/>
</dbReference>
<dbReference type="Proteomes" id="UP000324222">
    <property type="component" value="Unassembled WGS sequence"/>
</dbReference>
<evidence type="ECO:0000313" key="2">
    <source>
        <dbReference type="Proteomes" id="UP000324222"/>
    </source>
</evidence>
<organism evidence="1 2">
    <name type="scientific">Portunus trituberculatus</name>
    <name type="common">Swimming crab</name>
    <name type="synonym">Neptunus trituberculatus</name>
    <dbReference type="NCBI Taxonomy" id="210409"/>
    <lineage>
        <taxon>Eukaryota</taxon>
        <taxon>Metazoa</taxon>
        <taxon>Ecdysozoa</taxon>
        <taxon>Arthropoda</taxon>
        <taxon>Crustacea</taxon>
        <taxon>Multicrustacea</taxon>
        <taxon>Malacostraca</taxon>
        <taxon>Eumalacostraca</taxon>
        <taxon>Eucarida</taxon>
        <taxon>Decapoda</taxon>
        <taxon>Pleocyemata</taxon>
        <taxon>Brachyura</taxon>
        <taxon>Eubrachyura</taxon>
        <taxon>Portunoidea</taxon>
        <taxon>Portunidae</taxon>
        <taxon>Portuninae</taxon>
        <taxon>Portunus</taxon>
    </lineage>
</organism>
<proteinExistence type="predicted"/>
<dbReference type="AlphaFoldDB" id="A0A5B7GDH7"/>